<dbReference type="OrthoDB" id="8950613at2"/>
<gene>
    <name evidence="2" type="ORF">BVER_05765c</name>
</gene>
<organism evidence="2 3">
    <name type="scientific">Candidatus Burkholderia verschuerenii</name>
    <dbReference type="NCBI Taxonomy" id="242163"/>
    <lineage>
        <taxon>Bacteria</taxon>
        <taxon>Pseudomonadati</taxon>
        <taxon>Pseudomonadota</taxon>
        <taxon>Betaproteobacteria</taxon>
        <taxon>Burkholderiales</taxon>
        <taxon>Burkholderiaceae</taxon>
        <taxon>Burkholderia</taxon>
    </lineage>
</organism>
<sequence length="406" mass="45458">MANVSQPMPIDRTVTLAQISDFADVVTDYATELRDQILAPRPRKSAPMFTTGEIAELCGLTRQQVHYLVAKSDGVLPEGQSTGTGRSRSRMFTLAETRTWVQRVSEIYQTPLVEGPSDDFEGKVIITSQLKGGSAKTTTTMCLAQGLSLRGRKVLVIDLDPQASLSELCGLYAEKEIFPEDTVLPFIYDQKVEGGLLGKVQTTYWDGLDIIPAHTELVGAEYHLPAMQMKLPGFKFWTVLRDGLMPLRKHYDYIILDTSPSLSYLNLNALMAADAMVMPMVPENLDFFSSLSFWRLFSDVAKSFIRYEADKKYDFVSVLLTRVNYGPTASTPVVRTWAQGAYRQWLDPFEVPASSVMSSGALAFTTVFDIASTHSQAKSLARVRQPLVDYCRWVDDQFVKQWRPAQ</sequence>
<feature type="domain" description="AAA" evidence="1">
    <location>
        <begin position="123"/>
        <end position="285"/>
    </location>
</feature>
<dbReference type="AlphaFoldDB" id="A0A0L0M5G9"/>
<dbReference type="Gene3D" id="3.40.50.300">
    <property type="entry name" value="P-loop containing nucleotide triphosphate hydrolases"/>
    <property type="match status" value="1"/>
</dbReference>
<accession>A0A0L0M5G9</accession>
<name>A0A0L0M5G9_9BURK</name>
<evidence type="ECO:0000313" key="2">
    <source>
        <dbReference type="EMBL" id="KND57535.1"/>
    </source>
</evidence>
<keyword evidence="3" id="KW-1185">Reference proteome</keyword>
<proteinExistence type="predicted"/>
<dbReference type="InterPro" id="IPR050678">
    <property type="entry name" value="DNA_Partitioning_ATPase"/>
</dbReference>
<dbReference type="PATRIC" id="fig|242163.4.peg.3361"/>
<dbReference type="Pfam" id="PF13614">
    <property type="entry name" value="AAA_31"/>
    <property type="match status" value="1"/>
</dbReference>
<dbReference type="PANTHER" id="PTHR13696">
    <property type="entry name" value="P-LOOP CONTAINING NUCLEOSIDE TRIPHOSPHATE HYDROLASE"/>
    <property type="match status" value="1"/>
</dbReference>
<protein>
    <submittedName>
        <fullName evidence="2">Chromosome (Plasmid) partitioning protein ParA</fullName>
    </submittedName>
</protein>
<dbReference type="PANTHER" id="PTHR13696:SF52">
    <property type="entry name" value="PARA FAMILY PROTEIN CT_582"/>
    <property type="match status" value="1"/>
</dbReference>
<dbReference type="InterPro" id="IPR025669">
    <property type="entry name" value="AAA_dom"/>
</dbReference>
<dbReference type="CDD" id="cd02042">
    <property type="entry name" value="ParAB_family"/>
    <property type="match status" value="1"/>
</dbReference>
<comment type="caution">
    <text evidence="2">The sequence shown here is derived from an EMBL/GenBank/DDBJ whole genome shotgun (WGS) entry which is preliminary data.</text>
</comment>
<dbReference type="Proteomes" id="UP000036959">
    <property type="component" value="Unassembled WGS sequence"/>
</dbReference>
<evidence type="ECO:0000313" key="3">
    <source>
        <dbReference type="Proteomes" id="UP000036959"/>
    </source>
</evidence>
<evidence type="ECO:0000259" key="1">
    <source>
        <dbReference type="Pfam" id="PF13614"/>
    </source>
</evidence>
<dbReference type="EMBL" id="LFJJ01000237">
    <property type="protein sequence ID" value="KND57535.1"/>
    <property type="molecule type" value="Genomic_DNA"/>
</dbReference>
<reference evidence="3" key="1">
    <citation type="submission" date="2015-06" db="EMBL/GenBank/DDBJ databases">
        <title>Comparative genomics of Burkholderia leaf nodule symbionts.</title>
        <authorList>
            <person name="Carlier A."/>
            <person name="Eberl L."/>
            <person name="Pinto-Carbo M."/>
        </authorList>
    </citation>
    <scope>NUCLEOTIDE SEQUENCE [LARGE SCALE GENOMIC DNA]</scope>
    <source>
        <strain evidence="3">UZHbot4</strain>
    </source>
</reference>
<dbReference type="RefSeq" id="WP_050455724.1">
    <property type="nucleotide sequence ID" value="NZ_LFJJ01000237.1"/>
</dbReference>
<dbReference type="InterPro" id="IPR027417">
    <property type="entry name" value="P-loop_NTPase"/>
</dbReference>
<dbReference type="SUPFAM" id="SSF52540">
    <property type="entry name" value="P-loop containing nucleoside triphosphate hydrolases"/>
    <property type="match status" value="1"/>
</dbReference>